<gene>
    <name evidence="3" type="ORF">BDV98DRAFT_556347</name>
</gene>
<protein>
    <recommendedName>
        <fullName evidence="2">F-box domain-containing protein</fullName>
    </recommendedName>
</protein>
<keyword evidence="1" id="KW-0732">Signal</keyword>
<evidence type="ECO:0000256" key="1">
    <source>
        <dbReference type="SAM" id="SignalP"/>
    </source>
</evidence>
<dbReference type="InterPro" id="IPR001810">
    <property type="entry name" value="F-box_dom"/>
</dbReference>
<dbReference type="EMBL" id="ML178882">
    <property type="protein sequence ID" value="TFK95502.1"/>
    <property type="molecule type" value="Genomic_DNA"/>
</dbReference>
<accession>A0A5C3Q0K9</accession>
<evidence type="ECO:0000313" key="3">
    <source>
        <dbReference type="EMBL" id="TFK95502.1"/>
    </source>
</evidence>
<keyword evidence="4" id="KW-1185">Reference proteome</keyword>
<organism evidence="3 4">
    <name type="scientific">Pterulicium gracile</name>
    <dbReference type="NCBI Taxonomy" id="1884261"/>
    <lineage>
        <taxon>Eukaryota</taxon>
        <taxon>Fungi</taxon>
        <taxon>Dikarya</taxon>
        <taxon>Basidiomycota</taxon>
        <taxon>Agaricomycotina</taxon>
        <taxon>Agaricomycetes</taxon>
        <taxon>Agaricomycetidae</taxon>
        <taxon>Agaricales</taxon>
        <taxon>Pleurotineae</taxon>
        <taxon>Pterulaceae</taxon>
        <taxon>Pterulicium</taxon>
    </lineage>
</organism>
<feature type="signal peptide" evidence="1">
    <location>
        <begin position="1"/>
        <end position="25"/>
    </location>
</feature>
<dbReference type="SUPFAM" id="SSF50998">
    <property type="entry name" value="Quinoprotein alcohol dehydrogenase-like"/>
    <property type="match status" value="1"/>
</dbReference>
<name>A0A5C3Q0K9_9AGAR</name>
<evidence type="ECO:0000313" key="4">
    <source>
        <dbReference type="Proteomes" id="UP000305067"/>
    </source>
</evidence>
<dbReference type="InterPro" id="IPR036047">
    <property type="entry name" value="F-box-like_dom_sf"/>
</dbReference>
<dbReference type="SUPFAM" id="SSF81383">
    <property type="entry name" value="F-box domain"/>
    <property type="match status" value="1"/>
</dbReference>
<dbReference type="Proteomes" id="UP000305067">
    <property type="component" value="Unassembled WGS sequence"/>
</dbReference>
<sequence>MSTSTFISIPLEIFLLILQHLPVSSLTTLEATSKDIQNVIFAHEDVIYRSAYSLHGFLHSNPQSLTTLEDIRAEHPQLFQGDIGGWKTACKKRFLLESSWSGDGPSSFKRHTATGERACRLKVDEKHGFIINSVCEGGLIVTDIHEPNRVLWSLGLDYMWPYSHIEYDNGYLAFSNRSRSFEIWRLATIDEHNLYPYPPSVDLAQIRAYVNADTQHATENGDTRGHFKPWALLDFTPDDRRVRASRLVYPTFAAASCETVYLFDLPSSRLAGTIKNLGSSSTAHRWISYVELSERYVFVCWSGSMYAYRRPDVPDEAGEGFKGGECVFKLNPANHFGPWSMRVDALDPENAWEGRGDAVMTRPGKVVLEEEYRLQPNIFSAVHATPDASTVVVAMDNGTCIIINDFLSVIRGEVDEGNTIVTIETGKDSSLLRYIAYDCVGDRFTVALVCTYSPMIVDAQLRRRM</sequence>
<dbReference type="PROSITE" id="PS50181">
    <property type="entry name" value="FBOX"/>
    <property type="match status" value="1"/>
</dbReference>
<proteinExistence type="predicted"/>
<feature type="domain" description="F-box" evidence="2">
    <location>
        <begin position="3"/>
        <end position="51"/>
    </location>
</feature>
<feature type="chain" id="PRO_5022719007" description="F-box domain-containing protein" evidence="1">
    <location>
        <begin position="26"/>
        <end position="465"/>
    </location>
</feature>
<dbReference type="InterPro" id="IPR011047">
    <property type="entry name" value="Quinoprotein_ADH-like_sf"/>
</dbReference>
<evidence type="ECO:0000259" key="2">
    <source>
        <dbReference type="PROSITE" id="PS50181"/>
    </source>
</evidence>
<reference evidence="3 4" key="1">
    <citation type="journal article" date="2019" name="Nat. Ecol. Evol.">
        <title>Megaphylogeny resolves global patterns of mushroom evolution.</title>
        <authorList>
            <person name="Varga T."/>
            <person name="Krizsan K."/>
            <person name="Foldi C."/>
            <person name="Dima B."/>
            <person name="Sanchez-Garcia M."/>
            <person name="Sanchez-Ramirez S."/>
            <person name="Szollosi G.J."/>
            <person name="Szarkandi J.G."/>
            <person name="Papp V."/>
            <person name="Albert L."/>
            <person name="Andreopoulos W."/>
            <person name="Angelini C."/>
            <person name="Antonin V."/>
            <person name="Barry K.W."/>
            <person name="Bougher N.L."/>
            <person name="Buchanan P."/>
            <person name="Buyck B."/>
            <person name="Bense V."/>
            <person name="Catcheside P."/>
            <person name="Chovatia M."/>
            <person name="Cooper J."/>
            <person name="Damon W."/>
            <person name="Desjardin D."/>
            <person name="Finy P."/>
            <person name="Geml J."/>
            <person name="Haridas S."/>
            <person name="Hughes K."/>
            <person name="Justo A."/>
            <person name="Karasinski D."/>
            <person name="Kautmanova I."/>
            <person name="Kiss B."/>
            <person name="Kocsube S."/>
            <person name="Kotiranta H."/>
            <person name="LaButti K.M."/>
            <person name="Lechner B.E."/>
            <person name="Liimatainen K."/>
            <person name="Lipzen A."/>
            <person name="Lukacs Z."/>
            <person name="Mihaltcheva S."/>
            <person name="Morgado L.N."/>
            <person name="Niskanen T."/>
            <person name="Noordeloos M.E."/>
            <person name="Ohm R.A."/>
            <person name="Ortiz-Santana B."/>
            <person name="Ovrebo C."/>
            <person name="Racz N."/>
            <person name="Riley R."/>
            <person name="Savchenko A."/>
            <person name="Shiryaev A."/>
            <person name="Soop K."/>
            <person name="Spirin V."/>
            <person name="Szebenyi C."/>
            <person name="Tomsovsky M."/>
            <person name="Tulloss R.E."/>
            <person name="Uehling J."/>
            <person name="Grigoriev I.V."/>
            <person name="Vagvolgyi C."/>
            <person name="Papp T."/>
            <person name="Martin F.M."/>
            <person name="Miettinen O."/>
            <person name="Hibbett D.S."/>
            <person name="Nagy L.G."/>
        </authorList>
    </citation>
    <scope>NUCLEOTIDE SEQUENCE [LARGE SCALE GENOMIC DNA]</scope>
    <source>
        <strain evidence="3 4">CBS 309.79</strain>
    </source>
</reference>
<dbReference type="AlphaFoldDB" id="A0A5C3Q0K9"/>
<dbReference type="STRING" id="1884261.A0A5C3Q0K9"/>
<dbReference type="OrthoDB" id="550575at2759"/>